<proteinExistence type="predicted"/>
<name>A0A1H9D858_9GAMM</name>
<dbReference type="OrthoDB" id="5796886at2"/>
<reference evidence="3 4" key="1">
    <citation type="submission" date="2016-10" db="EMBL/GenBank/DDBJ databases">
        <authorList>
            <person name="de Groot N.N."/>
        </authorList>
    </citation>
    <scope>NUCLEOTIDE SEQUENCE [LARGE SCALE GENOMIC DNA]</scope>
    <source>
        <strain evidence="3 4">B7-7</strain>
    </source>
</reference>
<evidence type="ECO:0000313" key="3">
    <source>
        <dbReference type="EMBL" id="SEQ09043.1"/>
    </source>
</evidence>
<feature type="region of interest" description="Disordered" evidence="2">
    <location>
        <begin position="63"/>
        <end position="95"/>
    </location>
</feature>
<evidence type="ECO:0000256" key="2">
    <source>
        <dbReference type="SAM" id="MobiDB-lite"/>
    </source>
</evidence>
<accession>A0A1H9D858</accession>
<keyword evidence="1" id="KW-0175">Coiled coil</keyword>
<dbReference type="EMBL" id="FOFO01000016">
    <property type="protein sequence ID" value="SEQ09043.1"/>
    <property type="molecule type" value="Genomic_DNA"/>
</dbReference>
<keyword evidence="4" id="KW-1185">Reference proteome</keyword>
<protein>
    <submittedName>
        <fullName evidence="3">Uncharacterized protein</fullName>
    </submittedName>
</protein>
<gene>
    <name evidence="3" type="ORF">SAMN05421693_11647</name>
</gene>
<feature type="coiled-coil region" evidence="1">
    <location>
        <begin position="19"/>
        <end position="50"/>
    </location>
</feature>
<evidence type="ECO:0000256" key="1">
    <source>
        <dbReference type="SAM" id="Coils"/>
    </source>
</evidence>
<dbReference type="Proteomes" id="UP000199496">
    <property type="component" value="Unassembled WGS sequence"/>
</dbReference>
<dbReference type="AlphaFoldDB" id="A0A1H9D858"/>
<sequence>MTNDILNGMTSAEIYALARQREAQENEQAEQACREKLETLKAQRKDLIARQTAELAAIDRDIKALGGRVPPGRKSPAGEGRNGDEGDAGQSASGVGLSKMVLDLIHERGEMTTKALRQELQSQGVETRHISQTLAYLKRNNRLRNISRGVYGPL</sequence>
<organism evidence="3 4">
    <name type="scientific">Ectothiorhodospira magna</name>
    <dbReference type="NCBI Taxonomy" id="867345"/>
    <lineage>
        <taxon>Bacteria</taxon>
        <taxon>Pseudomonadati</taxon>
        <taxon>Pseudomonadota</taxon>
        <taxon>Gammaproteobacteria</taxon>
        <taxon>Chromatiales</taxon>
        <taxon>Ectothiorhodospiraceae</taxon>
        <taxon>Ectothiorhodospira</taxon>
    </lineage>
</organism>
<evidence type="ECO:0000313" key="4">
    <source>
        <dbReference type="Proteomes" id="UP000199496"/>
    </source>
</evidence>
<dbReference type="RefSeq" id="WP_090206945.1">
    <property type="nucleotide sequence ID" value="NZ_FOFO01000016.1"/>
</dbReference>